<proteinExistence type="inferred from homology"/>
<dbReference type="Proteomes" id="UP000248961">
    <property type="component" value="Unassembled WGS sequence"/>
</dbReference>
<dbReference type="InterPro" id="IPR024080">
    <property type="entry name" value="Neurolysin/TOP_N"/>
</dbReference>
<keyword evidence="6 7" id="KW-0482">Metalloprotease</keyword>
<evidence type="ECO:0000313" key="11">
    <source>
        <dbReference type="Proteomes" id="UP000248961"/>
    </source>
</evidence>
<evidence type="ECO:0000256" key="6">
    <source>
        <dbReference type="ARBA" id="ARBA00023049"/>
    </source>
</evidence>
<dbReference type="GeneID" id="37204685"/>
<keyword evidence="4 7" id="KW-0378">Hydrolase</keyword>
<dbReference type="InterPro" id="IPR045090">
    <property type="entry name" value="Pept_M3A_M3B"/>
</dbReference>
<feature type="domain" description="Peptidase M3A/M3B catalytic" evidence="9">
    <location>
        <begin position="221"/>
        <end position="697"/>
    </location>
</feature>
<feature type="region of interest" description="Disordered" evidence="8">
    <location>
        <begin position="514"/>
        <end position="541"/>
    </location>
</feature>
<keyword evidence="11" id="KW-1185">Reference proteome</keyword>
<name>A0A395I8T6_ASPHC</name>
<organism evidence="10 11">
    <name type="scientific">Aspergillus homomorphus (strain CBS 101889)</name>
    <dbReference type="NCBI Taxonomy" id="1450537"/>
    <lineage>
        <taxon>Eukaryota</taxon>
        <taxon>Fungi</taxon>
        <taxon>Dikarya</taxon>
        <taxon>Ascomycota</taxon>
        <taxon>Pezizomycotina</taxon>
        <taxon>Eurotiomycetes</taxon>
        <taxon>Eurotiomycetidae</taxon>
        <taxon>Eurotiales</taxon>
        <taxon>Aspergillaceae</taxon>
        <taxon>Aspergillus</taxon>
        <taxon>Aspergillus subgen. Circumdati</taxon>
    </lineage>
</organism>
<keyword evidence="5 7" id="KW-0862">Zinc</keyword>
<dbReference type="VEuPathDB" id="FungiDB:BO97DRAFT_475337"/>
<dbReference type="RefSeq" id="XP_025555731.1">
    <property type="nucleotide sequence ID" value="XM_025700396.1"/>
</dbReference>
<accession>A0A395I8T6</accession>
<evidence type="ECO:0000256" key="5">
    <source>
        <dbReference type="ARBA" id="ARBA00022833"/>
    </source>
</evidence>
<evidence type="ECO:0000256" key="3">
    <source>
        <dbReference type="ARBA" id="ARBA00022723"/>
    </source>
</evidence>
<comment type="cofactor">
    <cofactor evidence="7">
        <name>Zn(2+)</name>
        <dbReference type="ChEBI" id="CHEBI:29105"/>
    </cofactor>
    <text evidence="7">Binds 1 zinc ion.</text>
</comment>
<dbReference type="Gene3D" id="1.10.1370.10">
    <property type="entry name" value="Neurolysin, domain 3"/>
    <property type="match status" value="1"/>
</dbReference>
<dbReference type="GO" id="GO:0046872">
    <property type="term" value="F:metal ion binding"/>
    <property type="evidence" value="ECO:0007669"/>
    <property type="project" value="UniProtKB-UniRule"/>
</dbReference>
<dbReference type="InterPro" id="IPR024079">
    <property type="entry name" value="MetalloPept_cat_dom_sf"/>
</dbReference>
<evidence type="ECO:0000256" key="2">
    <source>
        <dbReference type="ARBA" id="ARBA00022670"/>
    </source>
</evidence>
<dbReference type="AlphaFoldDB" id="A0A395I8T6"/>
<dbReference type="Gene3D" id="1.20.1050.40">
    <property type="entry name" value="Endopeptidase. Chain P, domain 1"/>
    <property type="match status" value="1"/>
</dbReference>
<dbReference type="Pfam" id="PF01432">
    <property type="entry name" value="Peptidase_M3"/>
    <property type="match status" value="1"/>
</dbReference>
<dbReference type="CDD" id="cd06455">
    <property type="entry name" value="M3A_TOP"/>
    <property type="match status" value="1"/>
</dbReference>
<keyword evidence="2 7" id="KW-0645">Protease</keyword>
<evidence type="ECO:0000256" key="8">
    <source>
        <dbReference type="SAM" id="MobiDB-lite"/>
    </source>
</evidence>
<dbReference type="PANTHER" id="PTHR11804:SF84">
    <property type="entry name" value="SACCHAROLYSIN"/>
    <property type="match status" value="1"/>
</dbReference>
<dbReference type="Gene3D" id="3.40.390.10">
    <property type="entry name" value="Collagenase (Catalytic Domain)"/>
    <property type="match status" value="1"/>
</dbReference>
<dbReference type="GO" id="GO:0006518">
    <property type="term" value="P:peptide metabolic process"/>
    <property type="evidence" value="ECO:0007669"/>
    <property type="project" value="TreeGrafter"/>
</dbReference>
<keyword evidence="3 7" id="KW-0479">Metal-binding</keyword>
<sequence>MSIPNNTHPLPTFDITADGLAKESEDIVAFLEKAANDLADSVADSELTFDTVIRPLAAIDNELRARVQYIAFFHSVSPSAEIRQASSGAESRVVQAHLALFARNDLFALVDTVHANCSQHESIDEEDRILLKRFHQLFMENGLRLTGPVRERFTWITGRLVELRVKFMQNLGAEPDSVFLYEHDLAGLALDEFDVLEDGSPDHAAKRYRISLTKPVVTRILSQCRIAQTRKDIFLRNQTRYKPNVDIFREIVILRDEASRLLGFDSFAHRKLQQQIVQSPDRVERWLKELHTALRPVAEREMEQLRTVAGTDAIHLWDLDFYHTHILQEEYHVDHDRVAEYFPAKATIERMLGIFEKLFSLRFEKLPASGKHTWHADVDAYAVWEADNSALVFIGYLYVDIYPRPGKYNHAANFNIYPAFLTSEGKRTAVATALVCNVSRGEAPALLRHQEVTTIFHELGHAMHDLLGKSRYAVFHGHRTVADFIEAPSQLLEAWCWVPDCLRQLSSHYSYASPENHNHWQRKQHSNQSPSTTEEAHQPPRNLPQATIQNLLAAKKLNQALLTLRQLAFSYFDMHIHHPASHAEIQQLDISATYNRFLEETTGLWGPGGGFDWGHGHVTTLHYVWGQEANYYSYLFTRMLAADIWASHFRDDPMSREAGLVYRRAILEYGGSRDERGLVVAFLGREPALQAYLSELGCGGDGAHGVEEAKRELGA</sequence>
<dbReference type="EMBL" id="KZ824269">
    <property type="protein sequence ID" value="RAL16577.1"/>
    <property type="molecule type" value="Genomic_DNA"/>
</dbReference>
<gene>
    <name evidence="10" type="ORF">BO97DRAFT_475337</name>
</gene>
<reference evidence="10 11" key="1">
    <citation type="submission" date="2018-02" db="EMBL/GenBank/DDBJ databases">
        <title>The genomes of Aspergillus section Nigri reveals drivers in fungal speciation.</title>
        <authorList>
            <consortium name="DOE Joint Genome Institute"/>
            <person name="Vesth T.C."/>
            <person name="Nybo J."/>
            <person name="Theobald S."/>
            <person name="Brandl J."/>
            <person name="Frisvad J.C."/>
            <person name="Nielsen K.F."/>
            <person name="Lyhne E.K."/>
            <person name="Kogle M.E."/>
            <person name="Kuo A."/>
            <person name="Riley R."/>
            <person name="Clum A."/>
            <person name="Nolan M."/>
            <person name="Lipzen A."/>
            <person name="Salamov A."/>
            <person name="Henrissat B."/>
            <person name="Wiebenga A."/>
            <person name="De vries R.P."/>
            <person name="Grigoriev I.V."/>
            <person name="Mortensen U.H."/>
            <person name="Andersen M.R."/>
            <person name="Baker S.E."/>
        </authorList>
    </citation>
    <scope>NUCLEOTIDE SEQUENCE [LARGE SCALE GENOMIC DNA]</scope>
    <source>
        <strain evidence="10 11">CBS 101889</strain>
    </source>
</reference>
<dbReference type="PANTHER" id="PTHR11804">
    <property type="entry name" value="PROTEASE M3 THIMET OLIGOPEPTIDASE-RELATED"/>
    <property type="match status" value="1"/>
</dbReference>
<dbReference type="GO" id="GO:0006508">
    <property type="term" value="P:proteolysis"/>
    <property type="evidence" value="ECO:0007669"/>
    <property type="project" value="UniProtKB-KW"/>
</dbReference>
<evidence type="ECO:0000256" key="1">
    <source>
        <dbReference type="ARBA" id="ARBA00006040"/>
    </source>
</evidence>
<dbReference type="STRING" id="1450537.A0A395I8T6"/>
<evidence type="ECO:0000256" key="7">
    <source>
        <dbReference type="RuleBase" id="RU003435"/>
    </source>
</evidence>
<dbReference type="GO" id="GO:0005758">
    <property type="term" value="C:mitochondrial intermembrane space"/>
    <property type="evidence" value="ECO:0007669"/>
    <property type="project" value="TreeGrafter"/>
</dbReference>
<dbReference type="GO" id="GO:0004222">
    <property type="term" value="F:metalloendopeptidase activity"/>
    <property type="evidence" value="ECO:0007669"/>
    <property type="project" value="InterPro"/>
</dbReference>
<dbReference type="InterPro" id="IPR024077">
    <property type="entry name" value="Neurolysin/TOP_dom2"/>
</dbReference>
<dbReference type="SUPFAM" id="SSF55486">
    <property type="entry name" value="Metalloproteases ('zincins'), catalytic domain"/>
    <property type="match status" value="1"/>
</dbReference>
<evidence type="ECO:0000256" key="4">
    <source>
        <dbReference type="ARBA" id="ARBA00022801"/>
    </source>
</evidence>
<protein>
    <submittedName>
        <fullName evidence="10">Metalloendopeptidase family saccharolysin</fullName>
    </submittedName>
</protein>
<comment type="similarity">
    <text evidence="1 7">Belongs to the peptidase M3 family.</text>
</comment>
<dbReference type="OrthoDB" id="534666at2759"/>
<dbReference type="InterPro" id="IPR001567">
    <property type="entry name" value="Pept_M3A_M3B_dom"/>
</dbReference>
<dbReference type="FunFam" id="3.40.390.10:FF:000074">
    <property type="entry name" value="Metalloprotease"/>
    <property type="match status" value="1"/>
</dbReference>
<evidence type="ECO:0000259" key="9">
    <source>
        <dbReference type="Pfam" id="PF01432"/>
    </source>
</evidence>
<evidence type="ECO:0000313" key="10">
    <source>
        <dbReference type="EMBL" id="RAL16577.1"/>
    </source>
</evidence>